<dbReference type="NCBIfam" id="NF008299">
    <property type="entry name" value="PRK11087.1"/>
    <property type="match status" value="1"/>
</dbReference>
<protein>
    <recommendedName>
        <fullName evidence="4">Oxidative stress defense protein</fullName>
    </recommendedName>
</protein>
<evidence type="ECO:0000256" key="1">
    <source>
        <dbReference type="SAM" id="SignalP"/>
    </source>
</evidence>
<dbReference type="GeneID" id="56890451"/>
<dbReference type="PANTHER" id="PTHR34387:SF1">
    <property type="entry name" value="PERIPLASMIC IMMUNOGENIC PROTEIN"/>
    <property type="match status" value="1"/>
</dbReference>
<organism evidence="2 3">
    <name type="scientific">Hafnia alvei FB1</name>
    <dbReference type="NCBI Taxonomy" id="1453496"/>
    <lineage>
        <taxon>Bacteria</taxon>
        <taxon>Pseudomonadati</taxon>
        <taxon>Pseudomonadota</taxon>
        <taxon>Gammaproteobacteria</taxon>
        <taxon>Enterobacterales</taxon>
        <taxon>Hafniaceae</taxon>
        <taxon>Hafnia</taxon>
    </lineage>
</organism>
<evidence type="ECO:0008006" key="4">
    <source>
        <dbReference type="Google" id="ProtNLM"/>
    </source>
</evidence>
<keyword evidence="1" id="KW-0732">Signal</keyword>
<feature type="signal peptide" evidence="1">
    <location>
        <begin position="1"/>
        <end position="23"/>
    </location>
</feature>
<evidence type="ECO:0000313" key="3">
    <source>
        <dbReference type="Proteomes" id="UP000029986"/>
    </source>
</evidence>
<feature type="chain" id="PRO_5001932172" description="Oxidative stress defense protein" evidence="1">
    <location>
        <begin position="24"/>
        <end position="239"/>
    </location>
</feature>
<dbReference type="OrthoDB" id="5985609at2"/>
<name>A0A097QYZ1_HAFAL</name>
<evidence type="ECO:0000313" key="2">
    <source>
        <dbReference type="EMBL" id="AIU71701.1"/>
    </source>
</evidence>
<dbReference type="InterPro" id="IPR007497">
    <property type="entry name" value="SIMPL/DUF541"/>
</dbReference>
<dbReference type="RefSeq" id="WP_025799152.1">
    <property type="nucleotide sequence ID" value="NZ_CP009706.1"/>
</dbReference>
<gene>
    <name evidence="2" type="ORF">AT03_04330</name>
</gene>
<accession>A0A097QYZ1</accession>
<dbReference type="Pfam" id="PF04402">
    <property type="entry name" value="SIMPL"/>
    <property type="match status" value="1"/>
</dbReference>
<dbReference type="Gene3D" id="3.30.70.2970">
    <property type="entry name" value="Protein of unknown function (DUF541), domain 2"/>
    <property type="match status" value="1"/>
</dbReference>
<dbReference type="eggNOG" id="COG2968">
    <property type="taxonomic scope" value="Bacteria"/>
</dbReference>
<keyword evidence="3" id="KW-1185">Reference proteome</keyword>
<dbReference type="InterPro" id="IPR052022">
    <property type="entry name" value="26kDa_periplasmic_antigen"/>
</dbReference>
<dbReference type="PATRIC" id="fig|1453496.5.peg.864"/>
<dbReference type="KEGG" id="hav:AT03_04330"/>
<dbReference type="GO" id="GO:0006974">
    <property type="term" value="P:DNA damage response"/>
    <property type="evidence" value="ECO:0007669"/>
    <property type="project" value="TreeGrafter"/>
</dbReference>
<dbReference type="PANTHER" id="PTHR34387">
    <property type="entry name" value="SLR1258 PROTEIN"/>
    <property type="match status" value="1"/>
</dbReference>
<sequence length="239" mass="25923">MKLKALAMVAVMGLSALPALSQAAEMPEGPHLVTSGTSSVDATPDIATLTFQVTASAKDAASAKTQVDQRVAKYFDFLNTNGIEKKDISAANLSTQPEYDYLKDGKSELKGYRADRRVQVTLRQLDKLNGLLDGALKANLNEIRSVELGVAKPEAYREQARQEAIKNAVSQAQSLAKGFGVVLGPVYSIQYHVSNYQPAPVSRMYMAADSMPKASAAQTYEQQTIQFDDQVDVVFSLNK</sequence>
<reference evidence="2 3" key="1">
    <citation type="journal article" date="2014" name="Gut Pathog.">
        <title>Gene clusters of Hafnia alvei strain FB1 important in survival and pathogenesis: a draft genome perspective.</title>
        <authorList>
            <person name="Tan J.Y."/>
            <person name="Yin W.F."/>
            <person name="Chan K.G."/>
        </authorList>
    </citation>
    <scope>NUCLEOTIDE SEQUENCE [LARGE SCALE GENOMIC DNA]</scope>
    <source>
        <strain evidence="2 3">FB1</strain>
    </source>
</reference>
<dbReference type="Proteomes" id="UP000029986">
    <property type="component" value="Chromosome"/>
</dbReference>
<dbReference type="EMBL" id="CP009706">
    <property type="protein sequence ID" value="AIU71701.1"/>
    <property type="molecule type" value="Genomic_DNA"/>
</dbReference>
<proteinExistence type="predicted"/>
<dbReference type="Gene3D" id="3.30.110.170">
    <property type="entry name" value="Protein of unknown function (DUF541), domain 1"/>
    <property type="match status" value="1"/>
</dbReference>
<dbReference type="HOGENOM" id="CLU_080344_3_0_6"/>
<dbReference type="AlphaFoldDB" id="A0A097QYZ1"/>